<keyword evidence="9" id="KW-0675">Receptor</keyword>
<proteinExistence type="inferred from homology"/>
<dbReference type="SUPFAM" id="SSF52058">
    <property type="entry name" value="L domain-like"/>
    <property type="match status" value="1"/>
</dbReference>
<dbReference type="InterPro" id="IPR001611">
    <property type="entry name" value="Leu-rich_rpt"/>
</dbReference>
<evidence type="ECO:0000256" key="7">
    <source>
        <dbReference type="ARBA" id="ARBA00022989"/>
    </source>
</evidence>
<protein>
    <submittedName>
        <fullName evidence="12">Uncharacterized protein</fullName>
    </submittedName>
</protein>
<keyword evidence="10" id="KW-0325">Glycoprotein</keyword>
<dbReference type="AlphaFoldDB" id="A0A2N9GHX8"/>
<dbReference type="PROSITE" id="PS51450">
    <property type="entry name" value="LRR"/>
    <property type="match status" value="1"/>
</dbReference>
<dbReference type="PANTHER" id="PTHR48063">
    <property type="entry name" value="LRR RECEPTOR-LIKE KINASE"/>
    <property type="match status" value="1"/>
</dbReference>
<accession>A0A2N9GHX8</accession>
<dbReference type="EMBL" id="OIVN01002261">
    <property type="protein sequence ID" value="SPD02096.1"/>
    <property type="molecule type" value="Genomic_DNA"/>
</dbReference>
<dbReference type="FunFam" id="3.80.10.10:FF:000111">
    <property type="entry name" value="LRR receptor-like serine/threonine-protein kinase ERECTA"/>
    <property type="match status" value="1"/>
</dbReference>
<dbReference type="GO" id="GO:0016020">
    <property type="term" value="C:membrane"/>
    <property type="evidence" value="ECO:0007669"/>
    <property type="project" value="UniProtKB-SubCell"/>
</dbReference>
<reference evidence="12" key="1">
    <citation type="submission" date="2018-02" db="EMBL/GenBank/DDBJ databases">
        <authorList>
            <person name="Cohen D.B."/>
            <person name="Kent A.D."/>
        </authorList>
    </citation>
    <scope>NUCLEOTIDE SEQUENCE</scope>
</reference>
<evidence type="ECO:0000256" key="11">
    <source>
        <dbReference type="SAM" id="Phobius"/>
    </source>
</evidence>
<evidence type="ECO:0000256" key="2">
    <source>
        <dbReference type="ARBA" id="ARBA00009592"/>
    </source>
</evidence>
<dbReference type="PRINTS" id="PR00019">
    <property type="entry name" value="LEURICHRPT"/>
</dbReference>
<organism evidence="12">
    <name type="scientific">Fagus sylvatica</name>
    <name type="common">Beechnut</name>
    <dbReference type="NCBI Taxonomy" id="28930"/>
    <lineage>
        <taxon>Eukaryota</taxon>
        <taxon>Viridiplantae</taxon>
        <taxon>Streptophyta</taxon>
        <taxon>Embryophyta</taxon>
        <taxon>Tracheophyta</taxon>
        <taxon>Spermatophyta</taxon>
        <taxon>Magnoliopsida</taxon>
        <taxon>eudicotyledons</taxon>
        <taxon>Gunneridae</taxon>
        <taxon>Pentapetalae</taxon>
        <taxon>rosids</taxon>
        <taxon>fabids</taxon>
        <taxon>Fagales</taxon>
        <taxon>Fagaceae</taxon>
        <taxon>Fagus</taxon>
    </lineage>
</organism>
<dbReference type="Pfam" id="PF13855">
    <property type="entry name" value="LRR_8"/>
    <property type="match status" value="1"/>
</dbReference>
<evidence type="ECO:0000256" key="1">
    <source>
        <dbReference type="ARBA" id="ARBA00004479"/>
    </source>
</evidence>
<evidence type="ECO:0000313" key="12">
    <source>
        <dbReference type="EMBL" id="SPD02096.1"/>
    </source>
</evidence>
<keyword evidence="4 11" id="KW-0812">Transmembrane</keyword>
<keyword evidence="6" id="KW-0677">Repeat</keyword>
<evidence type="ECO:0000256" key="3">
    <source>
        <dbReference type="ARBA" id="ARBA00022614"/>
    </source>
</evidence>
<feature type="transmembrane region" description="Helical" evidence="11">
    <location>
        <begin position="189"/>
        <end position="211"/>
    </location>
</feature>
<name>A0A2N9GHX8_FAGSY</name>
<comment type="similarity">
    <text evidence="2">Belongs to the RLP family.</text>
</comment>
<dbReference type="InterPro" id="IPR046956">
    <property type="entry name" value="RLP23-like"/>
</dbReference>
<evidence type="ECO:0000256" key="4">
    <source>
        <dbReference type="ARBA" id="ARBA00022692"/>
    </source>
</evidence>
<keyword evidence="7 11" id="KW-1133">Transmembrane helix</keyword>
<evidence type="ECO:0000256" key="6">
    <source>
        <dbReference type="ARBA" id="ARBA00022737"/>
    </source>
</evidence>
<keyword evidence="5" id="KW-0732">Signal</keyword>
<dbReference type="Gene3D" id="3.80.10.10">
    <property type="entry name" value="Ribonuclease Inhibitor"/>
    <property type="match status" value="1"/>
</dbReference>
<dbReference type="Pfam" id="PF00560">
    <property type="entry name" value="LRR_1"/>
    <property type="match status" value="1"/>
</dbReference>
<keyword evidence="8 11" id="KW-0472">Membrane</keyword>
<evidence type="ECO:0000256" key="5">
    <source>
        <dbReference type="ARBA" id="ARBA00022729"/>
    </source>
</evidence>
<keyword evidence="3" id="KW-0433">Leucine-rich repeat</keyword>
<dbReference type="InterPro" id="IPR032675">
    <property type="entry name" value="LRR_dom_sf"/>
</dbReference>
<sequence length="248" mass="28276">MAQKEDPFSEIIDSYYEFPHSVNVYYFENYIDSAMVVLKRREYEYGKNLGLLKIINLSSNKFTGNLPSEISSLMGLIGLNVSRNNLTGEIPQMIGQLKKLETLDLSNNQFSGEIPSSMSELNFLSVLDLSYNHLSGKITSGTQLQSFNASDFAGNPDLCGPPLSQKCQGEQTTNRSEDSEIYGDEFWKWFYAGTGLGFAICFWGVCGSLLLKRSWRHAYFLLLDNMKDWLYVTMGVNMARLRRKFQRH</sequence>
<comment type="subcellular location">
    <subcellularLocation>
        <location evidence="1">Membrane</location>
        <topology evidence="1">Single-pass type I membrane protein</topology>
    </subcellularLocation>
</comment>
<evidence type="ECO:0000256" key="10">
    <source>
        <dbReference type="ARBA" id="ARBA00023180"/>
    </source>
</evidence>
<evidence type="ECO:0000256" key="9">
    <source>
        <dbReference type="ARBA" id="ARBA00023170"/>
    </source>
</evidence>
<dbReference type="PANTHER" id="PTHR48063:SF101">
    <property type="entry name" value="LRR RECEPTOR-LIKE SERINE_THREONINE-PROTEIN KINASE FLS2"/>
    <property type="match status" value="1"/>
</dbReference>
<gene>
    <name evidence="12" type="ORF">FSB_LOCUS29978</name>
</gene>
<evidence type="ECO:0000256" key="8">
    <source>
        <dbReference type="ARBA" id="ARBA00023136"/>
    </source>
</evidence>